<name>A0ABT7WGT3_9FLAO</name>
<comment type="caution">
    <text evidence="1">The sequence shown here is derived from an EMBL/GenBank/DDBJ whole genome shotgun (WGS) entry which is preliminary data.</text>
</comment>
<accession>A0ABT7WGT3</accession>
<sequence length="227" mass="26705">MDKNLKQIVWILMLLIFPVASYAQEDVTKFLDIPVDGYKPEMIEKLKSRGFTNNSEVRDILDGEFNGHDVNIFIITNNNKVWRIAVQDKYPTDETNIKIRFNKLIQQFLNNKRYSTPSDSLISKFIIPKDEDIQYEMSVNNKQYQASFLQKAIKSDSLTYEIDKLIAKEGNNEEDYEKANDLILERMQVELNTLNKNVWFMINEDYGEYRILMFYDNKLNKANGEGL</sequence>
<evidence type="ECO:0000313" key="2">
    <source>
        <dbReference type="Proteomes" id="UP001174839"/>
    </source>
</evidence>
<dbReference type="EMBL" id="JAUDUY010000006">
    <property type="protein sequence ID" value="MDM9632128.1"/>
    <property type="molecule type" value="Genomic_DNA"/>
</dbReference>
<protein>
    <submittedName>
        <fullName evidence="1">Uncharacterized protein</fullName>
    </submittedName>
</protein>
<dbReference type="RefSeq" id="WP_289725494.1">
    <property type="nucleotide sequence ID" value="NZ_JAUDUY010000006.1"/>
</dbReference>
<organism evidence="1 2">
    <name type="scientific">Robiginitalea aurantiaca</name>
    <dbReference type="NCBI Taxonomy" id="3056915"/>
    <lineage>
        <taxon>Bacteria</taxon>
        <taxon>Pseudomonadati</taxon>
        <taxon>Bacteroidota</taxon>
        <taxon>Flavobacteriia</taxon>
        <taxon>Flavobacteriales</taxon>
        <taxon>Flavobacteriaceae</taxon>
        <taxon>Robiginitalea</taxon>
    </lineage>
</organism>
<gene>
    <name evidence="1" type="ORF">QU605_11625</name>
</gene>
<dbReference type="Proteomes" id="UP001174839">
    <property type="component" value="Unassembled WGS sequence"/>
</dbReference>
<evidence type="ECO:0000313" key="1">
    <source>
        <dbReference type="EMBL" id="MDM9632128.1"/>
    </source>
</evidence>
<proteinExistence type="predicted"/>
<reference evidence="1" key="1">
    <citation type="submission" date="2023-06" db="EMBL/GenBank/DDBJ databases">
        <title>Robiginitalea aurantiacus sp. nov. and Algoriphagus sediminis sp. nov., isolated from coastal sediment.</title>
        <authorList>
            <person name="Zhou Z.Y."/>
            <person name="An J."/>
            <person name="Jia Y.W."/>
            <person name="Du Z.J."/>
        </authorList>
    </citation>
    <scope>NUCLEOTIDE SEQUENCE</scope>
    <source>
        <strain evidence="1">M39</strain>
    </source>
</reference>
<keyword evidence="2" id="KW-1185">Reference proteome</keyword>